<accession>A0ABD5KM04</accession>
<protein>
    <submittedName>
        <fullName evidence="2">Uncharacterized protein</fullName>
    </submittedName>
</protein>
<dbReference type="Proteomes" id="UP001418804">
    <property type="component" value="Unassembled WGS sequence"/>
</dbReference>
<proteinExistence type="predicted"/>
<dbReference type="EMBL" id="JBDIVD010000001">
    <property type="protein sequence ID" value="MEN3151934.1"/>
    <property type="molecule type" value="Genomic_DNA"/>
</dbReference>
<evidence type="ECO:0000313" key="2">
    <source>
        <dbReference type="EMBL" id="MEN3151934.1"/>
    </source>
</evidence>
<evidence type="ECO:0000256" key="1">
    <source>
        <dbReference type="SAM" id="MobiDB-lite"/>
    </source>
</evidence>
<dbReference type="AlphaFoldDB" id="A0ABD5KM04"/>
<dbReference type="RefSeq" id="WP_255256918.1">
    <property type="nucleotide sequence ID" value="NZ_CP025621.1"/>
</dbReference>
<evidence type="ECO:0000313" key="3">
    <source>
        <dbReference type="Proteomes" id="UP001418804"/>
    </source>
</evidence>
<comment type="caution">
    <text evidence="2">The sequence shown here is derived from an EMBL/GenBank/DDBJ whole genome shotgun (WGS) entry which is preliminary data.</text>
</comment>
<reference evidence="2 3" key="2">
    <citation type="submission" date="2024-05" db="EMBL/GenBank/DDBJ databases">
        <authorList>
            <person name="Zheng X."/>
        </authorList>
    </citation>
    <scope>NUCLEOTIDE SEQUENCE [LARGE SCALE GENOMIC DNA]</scope>
    <source>
        <strain evidence="2 3">C4-10</strain>
    </source>
</reference>
<gene>
    <name evidence="2" type="ORF">ABDD91_03785</name>
</gene>
<feature type="region of interest" description="Disordered" evidence="1">
    <location>
        <begin position="1"/>
        <end position="44"/>
    </location>
</feature>
<sequence length="44" mass="4646">MIGGQDEDSCGKSGRGETPQERKRRGGSLAARGKRSLARKSTAV</sequence>
<feature type="compositionally biased region" description="Basic residues" evidence="1">
    <location>
        <begin position="22"/>
        <end position="38"/>
    </location>
</feature>
<name>A0ABD5KM04_PRIAR</name>
<reference evidence="2 3" key="1">
    <citation type="submission" date="2024-05" db="EMBL/GenBank/DDBJ databases">
        <title>The mechanism of isolation and screening of efficient mineral weathering bacteria priestia aryabhattai c4-10 with weathered biotite.</title>
        <authorList>
            <person name="Yang S."/>
        </authorList>
    </citation>
    <scope>NUCLEOTIDE SEQUENCE [LARGE SCALE GENOMIC DNA]</scope>
    <source>
        <strain evidence="2 3">C4-10</strain>
    </source>
</reference>
<organism evidence="2 3">
    <name type="scientific">Priestia aryabhattai</name>
    <name type="common">Bacillus aryabhattai</name>
    <dbReference type="NCBI Taxonomy" id="412384"/>
    <lineage>
        <taxon>Bacteria</taxon>
        <taxon>Bacillati</taxon>
        <taxon>Bacillota</taxon>
        <taxon>Bacilli</taxon>
        <taxon>Bacillales</taxon>
        <taxon>Bacillaceae</taxon>
        <taxon>Priestia</taxon>
    </lineage>
</organism>